<feature type="compositionally biased region" description="Basic residues" evidence="1">
    <location>
        <begin position="83"/>
        <end position="98"/>
    </location>
</feature>
<evidence type="ECO:0000256" key="1">
    <source>
        <dbReference type="SAM" id="MobiDB-lite"/>
    </source>
</evidence>
<dbReference type="AlphaFoldDB" id="A0AAU7L7R3"/>
<sequence>MRLPTMGDNIDALETHPDASVARIDLAMFAACMQRLGDIPEDDITFELLATMVPTDLDVIYAEMSEAKKSCCCRTSPANLPKTHPRPRKTRHLRGPRP</sequence>
<dbReference type="KEGG" id="achh:ABFG95_24170"/>
<dbReference type="RefSeq" id="WP_348994973.1">
    <property type="nucleotide sequence ID" value="NZ_CP157584.1"/>
</dbReference>
<feature type="region of interest" description="Disordered" evidence="1">
    <location>
        <begin position="74"/>
        <end position="98"/>
    </location>
</feature>
<gene>
    <name evidence="2" type="ORF">ABFG95_24170</name>
</gene>
<proteinExistence type="predicted"/>
<organism evidence="2">
    <name type="scientific">Achromobacter sp. HNDS-1</name>
    <dbReference type="NCBI Taxonomy" id="3151598"/>
    <lineage>
        <taxon>Bacteria</taxon>
        <taxon>Pseudomonadati</taxon>
        <taxon>Pseudomonadota</taxon>
        <taxon>Betaproteobacteria</taxon>
        <taxon>Burkholderiales</taxon>
        <taxon>Alcaligenaceae</taxon>
        <taxon>Achromobacter</taxon>
    </lineage>
</organism>
<name>A0AAU7L7R3_9BURK</name>
<evidence type="ECO:0000313" key="2">
    <source>
        <dbReference type="EMBL" id="XBO97939.1"/>
    </source>
</evidence>
<dbReference type="EMBL" id="CP157584">
    <property type="protein sequence ID" value="XBO97939.1"/>
    <property type="molecule type" value="Genomic_DNA"/>
</dbReference>
<protein>
    <submittedName>
        <fullName evidence="2">Uncharacterized protein</fullName>
    </submittedName>
</protein>
<accession>A0AAU7L7R3</accession>
<reference evidence="2" key="1">
    <citation type="submission" date="2024-05" db="EMBL/GenBank/DDBJ databases">
        <title>Transcriptome analysis of the degradation process of organic nitrogen by two heterotrophic nitrifying and aerobic denitrifying bacteria, Achromobacter sp. HNDS-1 and Enterobacter sp. HNDS-6.</title>
        <authorList>
            <person name="Huang Y."/>
        </authorList>
    </citation>
    <scope>NUCLEOTIDE SEQUENCE</scope>
    <source>
        <strain evidence="2">HNDS-1</strain>
    </source>
</reference>